<comment type="caution">
    <text evidence="3">The sequence shown here is derived from an EMBL/GenBank/DDBJ whole genome shotgun (WGS) entry which is preliminary data.</text>
</comment>
<gene>
    <name evidence="3" type="ORF">ABSH63_15540</name>
</gene>
<dbReference type="InterPro" id="IPR018764">
    <property type="entry name" value="RskA_C"/>
</dbReference>
<sequence length="250" mass="27187">MKVEHPRLKQALAAEYVLGTLAGRARRRFERLLGVRADLRDEVRWWERRLAPLQHGFTPQTPRAVVWAAIEKQINAQTVTALPPPAGAAAPRGLRLWQAWALTATAASVVLAIGLARELNRPPPPAQLVRVEVPVFQPLPYVALLRPGESEVQWLVTLSPERRLIRITGSGKFPLDFSRESLELWVVGDDGTPRSLGVMPDDGDGEMPMPRGLTMPAKPTLAVSREPAGGSPTGLPTGPVITVSPALRAS</sequence>
<reference evidence="3 4" key="1">
    <citation type="submission" date="2024-06" db="EMBL/GenBank/DDBJ databases">
        <authorList>
            <person name="Li Z."/>
            <person name="Jiang Y."/>
        </authorList>
    </citation>
    <scope>NUCLEOTIDE SEQUENCE [LARGE SCALE GENOMIC DNA]</scope>
    <source>
        <strain evidence="3 4">HSW-8</strain>
    </source>
</reference>
<proteinExistence type="predicted"/>
<name>A0ABV2AEN8_9GAMM</name>
<evidence type="ECO:0000313" key="4">
    <source>
        <dbReference type="Proteomes" id="UP001465331"/>
    </source>
</evidence>
<keyword evidence="4" id="KW-1185">Reference proteome</keyword>
<protein>
    <submittedName>
        <fullName evidence="3">Anti-sigma factor</fullName>
    </submittedName>
</protein>
<evidence type="ECO:0000313" key="3">
    <source>
        <dbReference type="EMBL" id="MES0875411.1"/>
    </source>
</evidence>
<dbReference type="InterPro" id="IPR051474">
    <property type="entry name" value="Anti-sigma-K/W_factor"/>
</dbReference>
<dbReference type="Pfam" id="PF10099">
    <property type="entry name" value="RskA_C"/>
    <property type="match status" value="1"/>
</dbReference>
<evidence type="ECO:0000259" key="2">
    <source>
        <dbReference type="Pfam" id="PF10099"/>
    </source>
</evidence>
<evidence type="ECO:0000256" key="1">
    <source>
        <dbReference type="SAM" id="MobiDB-lite"/>
    </source>
</evidence>
<accession>A0ABV2AEN8</accession>
<dbReference type="PANTHER" id="PTHR37461">
    <property type="entry name" value="ANTI-SIGMA-K FACTOR RSKA"/>
    <property type="match status" value="1"/>
</dbReference>
<feature type="region of interest" description="Disordered" evidence="1">
    <location>
        <begin position="222"/>
        <end position="250"/>
    </location>
</feature>
<dbReference type="Proteomes" id="UP001465331">
    <property type="component" value="Unassembled WGS sequence"/>
</dbReference>
<feature type="domain" description="Anti-sigma K factor RskA C-terminal" evidence="2">
    <location>
        <begin position="102"/>
        <end position="240"/>
    </location>
</feature>
<dbReference type="EMBL" id="JBEPIJ010000035">
    <property type="protein sequence ID" value="MES0875411.1"/>
    <property type="molecule type" value="Genomic_DNA"/>
</dbReference>
<dbReference type="PANTHER" id="PTHR37461:SF1">
    <property type="entry name" value="ANTI-SIGMA-K FACTOR RSKA"/>
    <property type="match status" value="1"/>
</dbReference>
<organism evidence="3 4">
    <name type="scientific">Sinimarinibacterium thermocellulolyticum</name>
    <dbReference type="NCBI Taxonomy" id="3170016"/>
    <lineage>
        <taxon>Bacteria</taxon>
        <taxon>Pseudomonadati</taxon>
        <taxon>Pseudomonadota</taxon>
        <taxon>Gammaproteobacteria</taxon>
        <taxon>Nevskiales</taxon>
        <taxon>Nevskiaceae</taxon>
        <taxon>Sinimarinibacterium</taxon>
    </lineage>
</organism>